<dbReference type="InterPro" id="IPR036844">
    <property type="entry name" value="Hint_dom_sf"/>
</dbReference>
<dbReference type="RefSeq" id="WP_010362088.1">
    <property type="nucleotide sequence ID" value="NZ_AHBZ03000027.1"/>
</dbReference>
<protein>
    <recommendedName>
        <fullName evidence="4">Cell surface protein</fullName>
    </recommendedName>
</protein>
<feature type="signal peptide" evidence="1">
    <location>
        <begin position="1"/>
        <end position="23"/>
    </location>
</feature>
<proteinExistence type="predicted"/>
<organism evidence="2 3">
    <name type="scientific">Pseudoalteromonas citrea</name>
    <dbReference type="NCBI Taxonomy" id="43655"/>
    <lineage>
        <taxon>Bacteria</taxon>
        <taxon>Pseudomonadati</taxon>
        <taxon>Pseudomonadota</taxon>
        <taxon>Gammaproteobacteria</taxon>
        <taxon>Alteromonadales</taxon>
        <taxon>Pseudoalteromonadaceae</taxon>
        <taxon>Pseudoalteromonas</taxon>
    </lineage>
</organism>
<name>A0AAD4FPT3_9GAMM</name>
<reference evidence="2" key="2">
    <citation type="submission" date="2015-03" db="EMBL/GenBank/DDBJ databases">
        <title>Genome sequence of Pseudoalteromonas citrea.</title>
        <authorList>
            <person name="Xie B.-B."/>
            <person name="Rong J.-C."/>
            <person name="Qin Q.-L."/>
            <person name="Zhang Y.-Z."/>
        </authorList>
    </citation>
    <scope>NUCLEOTIDE SEQUENCE</scope>
    <source>
        <strain evidence="2">DSM 8771</strain>
    </source>
</reference>
<accession>A0AAD4FPT3</accession>
<dbReference type="Proteomes" id="UP000016487">
    <property type="component" value="Unassembled WGS sequence"/>
</dbReference>
<dbReference type="AlphaFoldDB" id="A0AAD4FPT3"/>
<evidence type="ECO:0008006" key="4">
    <source>
        <dbReference type="Google" id="ProtNLM"/>
    </source>
</evidence>
<evidence type="ECO:0000313" key="2">
    <source>
        <dbReference type="EMBL" id="KAF7764327.1"/>
    </source>
</evidence>
<evidence type="ECO:0000256" key="1">
    <source>
        <dbReference type="SAM" id="SignalP"/>
    </source>
</evidence>
<dbReference type="EMBL" id="AHBZ03000027">
    <property type="protein sequence ID" value="KAF7764327.1"/>
    <property type="molecule type" value="Genomic_DNA"/>
</dbReference>
<sequence>MIKISRLTLLTASLLVISNTAYSLPDPTTIKKRCDIQDPLTSFEAFGRSDWALRCNYLSRRTHDYYVHDDYGNRRIRPKYPSFANRSNFSDWMAAPRTKMASCEAFGYLPVITCIVNSNTPLETNLLFAPGELSVYDAYTQQVQQLIVIDEHSTLDSLHYKEESVTINAVKADVQQLEIVTIHTQRGKTLTVTQDHPLLIAQGILKNARNLSKKDTLIDQDGELDKIISVKTSMITAQLYNTQINTRDPKKESVNQLVVTQGFLSGYLADNGEQEIIHRLTLRDNLPFSLTY</sequence>
<gene>
    <name evidence="2" type="ORF">PCIT_b0299</name>
</gene>
<comment type="caution">
    <text evidence="2">The sequence shown here is derived from an EMBL/GenBank/DDBJ whole genome shotgun (WGS) entry which is preliminary data.</text>
</comment>
<reference evidence="2" key="1">
    <citation type="journal article" date="2012" name="J. Bacteriol.">
        <title>Genome sequences of type strains of seven species of the marine bacterium Pseudoalteromonas.</title>
        <authorList>
            <person name="Xie B.B."/>
            <person name="Shu Y.L."/>
            <person name="Qin Q.L."/>
            <person name="Rong J.C."/>
            <person name="Zhang X.Y."/>
            <person name="Chen X.L."/>
            <person name="Shi M."/>
            <person name="He H.L."/>
            <person name="Zhou B.C."/>
            <person name="Zhang Y.Z."/>
        </authorList>
    </citation>
    <scope>NUCLEOTIDE SEQUENCE</scope>
    <source>
        <strain evidence="2">DSM 8771</strain>
    </source>
</reference>
<evidence type="ECO:0000313" key="3">
    <source>
        <dbReference type="Proteomes" id="UP000016487"/>
    </source>
</evidence>
<dbReference type="SUPFAM" id="SSF51294">
    <property type="entry name" value="Hedgehog/intein (Hint) domain"/>
    <property type="match status" value="1"/>
</dbReference>
<feature type="chain" id="PRO_5041920405" description="Cell surface protein" evidence="1">
    <location>
        <begin position="24"/>
        <end position="292"/>
    </location>
</feature>
<dbReference type="Gene3D" id="2.170.16.10">
    <property type="entry name" value="Hedgehog/Intein (Hint) domain"/>
    <property type="match status" value="1"/>
</dbReference>
<keyword evidence="1" id="KW-0732">Signal</keyword>